<dbReference type="InParanoid" id="A0A7J7DDW7"/>
<name>A0A7J7DDW7_TRIWF</name>
<organism evidence="1 2">
    <name type="scientific">Tripterygium wilfordii</name>
    <name type="common">Thunder God vine</name>
    <dbReference type="NCBI Taxonomy" id="458696"/>
    <lineage>
        <taxon>Eukaryota</taxon>
        <taxon>Viridiplantae</taxon>
        <taxon>Streptophyta</taxon>
        <taxon>Embryophyta</taxon>
        <taxon>Tracheophyta</taxon>
        <taxon>Spermatophyta</taxon>
        <taxon>Magnoliopsida</taxon>
        <taxon>eudicotyledons</taxon>
        <taxon>Gunneridae</taxon>
        <taxon>Pentapetalae</taxon>
        <taxon>rosids</taxon>
        <taxon>fabids</taxon>
        <taxon>Celastrales</taxon>
        <taxon>Celastraceae</taxon>
        <taxon>Tripterygium</taxon>
    </lineage>
</organism>
<reference evidence="1 2" key="1">
    <citation type="journal article" date="2020" name="Nat. Commun.">
        <title>Genome of Tripterygium wilfordii and identification of cytochrome P450 involved in triptolide biosynthesis.</title>
        <authorList>
            <person name="Tu L."/>
            <person name="Su P."/>
            <person name="Zhang Z."/>
            <person name="Gao L."/>
            <person name="Wang J."/>
            <person name="Hu T."/>
            <person name="Zhou J."/>
            <person name="Zhang Y."/>
            <person name="Zhao Y."/>
            <person name="Liu Y."/>
            <person name="Song Y."/>
            <person name="Tong Y."/>
            <person name="Lu Y."/>
            <person name="Yang J."/>
            <person name="Xu C."/>
            <person name="Jia M."/>
            <person name="Peters R.J."/>
            <person name="Huang L."/>
            <person name="Gao W."/>
        </authorList>
    </citation>
    <scope>NUCLEOTIDE SEQUENCE [LARGE SCALE GENOMIC DNA]</scope>
    <source>
        <strain evidence="2">cv. XIE 37</strain>
        <tissue evidence="1">Leaf</tissue>
    </source>
</reference>
<comment type="caution">
    <text evidence="1">The sequence shown here is derived from an EMBL/GenBank/DDBJ whole genome shotgun (WGS) entry which is preliminary data.</text>
</comment>
<evidence type="ECO:0000313" key="2">
    <source>
        <dbReference type="Proteomes" id="UP000593562"/>
    </source>
</evidence>
<evidence type="ECO:0000313" key="1">
    <source>
        <dbReference type="EMBL" id="KAF5744513.1"/>
    </source>
</evidence>
<protein>
    <submittedName>
        <fullName evidence="1">Uncharacterized protein</fullName>
    </submittedName>
</protein>
<dbReference type="EMBL" id="JAAARO010000007">
    <property type="protein sequence ID" value="KAF5744513.1"/>
    <property type="molecule type" value="Genomic_DNA"/>
</dbReference>
<accession>A0A7J7DDW7</accession>
<keyword evidence="2" id="KW-1185">Reference proteome</keyword>
<dbReference type="Proteomes" id="UP000593562">
    <property type="component" value="Unassembled WGS sequence"/>
</dbReference>
<sequence>MDFAGTIVHLVGVITGLRGSLIEGPRVDRFGAFGKSVQMRGHNSQGNAGCAWNNGTVVVRLAGYLDVDYWWATGMRWMGAMDFLVGLLPLGPLHWAAIAGGRSFLGLVWVQYIGL</sequence>
<gene>
    <name evidence="1" type="ORF">HS088_TW07G00085</name>
</gene>
<dbReference type="AlphaFoldDB" id="A0A7J7DDW7"/>
<proteinExistence type="predicted"/>